<dbReference type="EMBL" id="JAAMPC010000011">
    <property type="protein sequence ID" value="KAG2279482.1"/>
    <property type="molecule type" value="Genomic_DNA"/>
</dbReference>
<sequence>MEAQILQSSPSSYFSSVSGSINRYRFSSVSPSPKPLSVSFPQKARTTNVLSMSKKDDDTESLSYKGSGVDIDAGTELVRRIAKMAPGIGGFGGLFPLGDSYLVAGTDGVGTKLKLAFETGIHHTIGIDLVAMSVNDIVTSGAKPLFFLDYFATSRLDAPVRVILGLQRAVSVWKESNRLAPSLRSFSTTTTSSATEKTHFGGLKDEDRIFTNLYGLHDPFPQRSHEEVTGTGPKTWCSKAVQLGLGTEAVIVMDKSTNVVDTSARLLYFYKHGDCTPCKEGIGWLWMIMEKMKVGNAKLEEIDMLHEVTKQIEGHTIRASGDAAAWPCKHHNHLLRHRKRLISVVSRTKTGSSPTSTVSTTLFLRGAMKRGDWHRTKDLVLKVDAAVLVSLQVLNLEKARREAYAAGLLEKNACGSGYDFDVYIHFGAGAYIDMFTSMRAVGSVHLVGKGRVGFG</sequence>
<gene>
    <name evidence="6" type="ORF">Bca52824_050702</name>
</gene>
<dbReference type="GO" id="GO:0006120">
    <property type="term" value="P:mitochondrial electron transport, NADH to ubiquinone"/>
    <property type="evidence" value="ECO:0007669"/>
    <property type="project" value="TreeGrafter"/>
</dbReference>
<keyword evidence="3" id="KW-0285">Flavoprotein</keyword>
<comment type="cofactor">
    <cofactor evidence="1">
        <name>FMN</name>
        <dbReference type="ChEBI" id="CHEBI:58210"/>
    </cofactor>
</comment>
<dbReference type="InterPro" id="IPR019575">
    <property type="entry name" value="Nuop51_4Fe4S-bd"/>
</dbReference>
<dbReference type="SUPFAM" id="SSF142019">
    <property type="entry name" value="Nqo1 FMN-binding domain-like"/>
    <property type="match status" value="1"/>
</dbReference>
<dbReference type="Pfam" id="PF00586">
    <property type="entry name" value="AIRS"/>
    <property type="match status" value="1"/>
</dbReference>
<reference evidence="6 7" key="1">
    <citation type="submission" date="2020-02" db="EMBL/GenBank/DDBJ databases">
        <authorList>
            <person name="Ma Q."/>
            <person name="Huang Y."/>
            <person name="Song X."/>
            <person name="Pei D."/>
        </authorList>
    </citation>
    <scope>NUCLEOTIDE SEQUENCE [LARGE SCALE GENOMIC DNA]</scope>
    <source>
        <strain evidence="6">Sxm20200214</strain>
        <tissue evidence="6">Leaf</tissue>
    </source>
</reference>
<protein>
    <recommendedName>
        <fullName evidence="5">NADH-ubiquinone oxidoreductase 51kDa subunit iron-sulphur binding domain-containing protein</fullName>
    </recommendedName>
</protein>
<dbReference type="GO" id="GO:0051539">
    <property type="term" value="F:4 iron, 4 sulfur cluster binding"/>
    <property type="evidence" value="ECO:0007669"/>
    <property type="project" value="InterPro"/>
</dbReference>
<keyword evidence="4" id="KW-0288">FMN</keyword>
<dbReference type="SUPFAM" id="SSF140490">
    <property type="entry name" value="Nqo1C-terminal domain-like"/>
    <property type="match status" value="1"/>
</dbReference>
<evidence type="ECO:0000256" key="4">
    <source>
        <dbReference type="ARBA" id="ARBA00022643"/>
    </source>
</evidence>
<comment type="cofactor">
    <cofactor evidence="2">
        <name>[4Fe-4S] cluster</name>
        <dbReference type="ChEBI" id="CHEBI:49883"/>
    </cofactor>
</comment>
<dbReference type="Pfam" id="PF10589">
    <property type="entry name" value="NADH_4Fe-4S"/>
    <property type="match status" value="1"/>
</dbReference>
<dbReference type="InterPro" id="IPR037207">
    <property type="entry name" value="Nuop51_4Fe4S-bd_sf"/>
</dbReference>
<proteinExistence type="predicted"/>
<comment type="caution">
    <text evidence="6">The sequence shown here is derived from an EMBL/GenBank/DDBJ whole genome shotgun (WGS) entry which is preliminary data.</text>
</comment>
<evidence type="ECO:0000259" key="5">
    <source>
        <dbReference type="SMART" id="SM00928"/>
    </source>
</evidence>
<keyword evidence="7" id="KW-1185">Reference proteome</keyword>
<dbReference type="SUPFAM" id="SSF55326">
    <property type="entry name" value="PurM N-terminal domain-like"/>
    <property type="match status" value="1"/>
</dbReference>
<dbReference type="PANTHER" id="PTHR11780:SF10">
    <property type="entry name" value="NADH DEHYDROGENASE [UBIQUINONE] FLAVOPROTEIN 1, MITOCHONDRIAL"/>
    <property type="match status" value="1"/>
</dbReference>
<dbReference type="SMART" id="SM00928">
    <property type="entry name" value="NADH_4Fe-4S"/>
    <property type="match status" value="1"/>
</dbReference>
<evidence type="ECO:0000256" key="3">
    <source>
        <dbReference type="ARBA" id="ARBA00022630"/>
    </source>
</evidence>
<dbReference type="AlphaFoldDB" id="A0A8X7UHZ7"/>
<name>A0A8X7UHZ7_BRACI</name>
<dbReference type="GO" id="GO:0005739">
    <property type="term" value="C:mitochondrion"/>
    <property type="evidence" value="ECO:0007669"/>
    <property type="project" value="GOC"/>
</dbReference>
<dbReference type="Gene3D" id="3.40.50.11540">
    <property type="entry name" value="NADH-ubiquinone oxidoreductase 51kDa subunit"/>
    <property type="match status" value="1"/>
</dbReference>
<accession>A0A8X7UHZ7</accession>
<dbReference type="InterPro" id="IPR036921">
    <property type="entry name" value="PurM-like_N_sf"/>
</dbReference>
<dbReference type="OrthoDB" id="2018833at2759"/>
<evidence type="ECO:0000256" key="2">
    <source>
        <dbReference type="ARBA" id="ARBA00001966"/>
    </source>
</evidence>
<feature type="domain" description="NADH-ubiquinone oxidoreductase 51kDa subunit iron-sulphur binding" evidence="5">
    <location>
        <begin position="260"/>
        <end position="302"/>
    </location>
</feature>
<dbReference type="InterPro" id="IPR037225">
    <property type="entry name" value="Nuo51_FMN-bd_sf"/>
</dbReference>
<dbReference type="PANTHER" id="PTHR11780">
    <property type="entry name" value="NADH-UBIQUINONE OXIDOREDUCTASE FLAVOPROTEIN 1 NDUFV1"/>
    <property type="match status" value="1"/>
</dbReference>
<dbReference type="InterPro" id="IPR016188">
    <property type="entry name" value="PurM-like_N"/>
</dbReference>
<dbReference type="Gene3D" id="3.30.1330.10">
    <property type="entry name" value="PurM-like, N-terminal domain"/>
    <property type="match status" value="1"/>
</dbReference>
<organism evidence="6 7">
    <name type="scientific">Brassica carinata</name>
    <name type="common">Ethiopian mustard</name>
    <name type="synonym">Abyssinian cabbage</name>
    <dbReference type="NCBI Taxonomy" id="52824"/>
    <lineage>
        <taxon>Eukaryota</taxon>
        <taxon>Viridiplantae</taxon>
        <taxon>Streptophyta</taxon>
        <taxon>Embryophyta</taxon>
        <taxon>Tracheophyta</taxon>
        <taxon>Spermatophyta</taxon>
        <taxon>Magnoliopsida</taxon>
        <taxon>eudicotyledons</taxon>
        <taxon>Gunneridae</taxon>
        <taxon>Pentapetalae</taxon>
        <taxon>rosids</taxon>
        <taxon>malvids</taxon>
        <taxon>Brassicales</taxon>
        <taxon>Brassicaceae</taxon>
        <taxon>Brassiceae</taxon>
        <taxon>Brassica</taxon>
    </lineage>
</organism>
<evidence type="ECO:0000256" key="1">
    <source>
        <dbReference type="ARBA" id="ARBA00001917"/>
    </source>
</evidence>
<dbReference type="InterPro" id="IPR050837">
    <property type="entry name" value="ComplexI_51kDa_subunit"/>
</dbReference>
<dbReference type="Gene3D" id="1.20.1440.230">
    <property type="entry name" value="NADH-ubiquinone oxidoreductase 51kDa subunit, iron-sulphur binding domain"/>
    <property type="match status" value="1"/>
</dbReference>
<evidence type="ECO:0000313" key="7">
    <source>
        <dbReference type="Proteomes" id="UP000886595"/>
    </source>
</evidence>
<dbReference type="Proteomes" id="UP000886595">
    <property type="component" value="Unassembled WGS sequence"/>
</dbReference>
<evidence type="ECO:0000313" key="6">
    <source>
        <dbReference type="EMBL" id="KAG2279482.1"/>
    </source>
</evidence>